<dbReference type="EMBL" id="OC855929">
    <property type="protein sequence ID" value="CAD7622907.1"/>
    <property type="molecule type" value="Genomic_DNA"/>
</dbReference>
<reference evidence="2" key="1">
    <citation type="submission" date="2020-11" db="EMBL/GenBank/DDBJ databases">
        <authorList>
            <person name="Tran Van P."/>
        </authorList>
    </citation>
    <scope>NUCLEOTIDE SEQUENCE</scope>
</reference>
<dbReference type="OrthoDB" id="6506413at2759"/>
<evidence type="ECO:0000259" key="1">
    <source>
        <dbReference type="Pfam" id="PF00646"/>
    </source>
</evidence>
<name>A0A7R9KJ49_9ACAR</name>
<organism evidence="2">
    <name type="scientific">Medioppia subpectinata</name>
    <dbReference type="NCBI Taxonomy" id="1979941"/>
    <lineage>
        <taxon>Eukaryota</taxon>
        <taxon>Metazoa</taxon>
        <taxon>Ecdysozoa</taxon>
        <taxon>Arthropoda</taxon>
        <taxon>Chelicerata</taxon>
        <taxon>Arachnida</taxon>
        <taxon>Acari</taxon>
        <taxon>Acariformes</taxon>
        <taxon>Sarcoptiformes</taxon>
        <taxon>Oribatida</taxon>
        <taxon>Brachypylina</taxon>
        <taxon>Oppioidea</taxon>
        <taxon>Oppiidae</taxon>
        <taxon>Medioppia</taxon>
    </lineage>
</organism>
<evidence type="ECO:0000313" key="3">
    <source>
        <dbReference type="Proteomes" id="UP000759131"/>
    </source>
</evidence>
<protein>
    <recommendedName>
        <fullName evidence="1">F-box domain-containing protein</fullName>
    </recommendedName>
</protein>
<keyword evidence="3" id="KW-1185">Reference proteome</keyword>
<dbReference type="Pfam" id="PF00646">
    <property type="entry name" value="F-box"/>
    <property type="match status" value="1"/>
</dbReference>
<dbReference type="Proteomes" id="UP000759131">
    <property type="component" value="Unassembled WGS sequence"/>
</dbReference>
<dbReference type="SUPFAM" id="SSF81383">
    <property type="entry name" value="F-box domain"/>
    <property type="match status" value="1"/>
</dbReference>
<accession>A0A7R9KJ49</accession>
<dbReference type="InterPro" id="IPR036047">
    <property type="entry name" value="F-box-like_dom_sf"/>
</dbReference>
<evidence type="ECO:0000313" key="2">
    <source>
        <dbReference type="EMBL" id="CAD7622907.1"/>
    </source>
</evidence>
<dbReference type="EMBL" id="CAJPIZ010001354">
    <property type="protein sequence ID" value="CAG2103337.1"/>
    <property type="molecule type" value="Genomic_DNA"/>
</dbReference>
<feature type="domain" description="F-box" evidence="1">
    <location>
        <begin position="440"/>
        <end position="467"/>
    </location>
</feature>
<dbReference type="InterPro" id="IPR001810">
    <property type="entry name" value="F-box_dom"/>
</dbReference>
<gene>
    <name evidence="2" type="ORF">OSB1V03_LOCUS3369</name>
</gene>
<proteinExistence type="predicted"/>
<sequence length="652" mass="74794">MKTEDTIEMESQSVFDNHLLLEQIFRHIGSIRHLKSTSRVCKLWHNCCDREVRHRCHRRLTHHLFYCFPVESSVSSDLKSDDNPNDDKPFVLTDGQAVVDRIGHYYKNGLQLIPQLVVMFNAKLSRDDGSYSALNLDTYRRFLPKECLFIRLENQTIIGTSDHNRSPYPAANGLAGISHLLMAKTSGLSIDVYYDQEICQSLRADPDIKCILYYESCKDFDRKDSAGHYMWSNCNHHMWDVMKELKYKLAFGGTRVAAIDVSRGHEPSSEATKPFACVVIRGPTVSACSIEMKTGSAESTKRLLTEFKSRLGFDADDHRLSTTVAFVFCRIIPYRFNRYCHFKEGESSQLIHEVFPNVVFAGVISVINFGHDFWPALPFKSDEDSNYRTTLFDSTIIIRVALEWISGGGCQECLHNELNHRIADNYGLCSTHSLVNNGLIMENIFKWLEISELIKCSDVCLKWRKSMDEVIDSYNHYLSSNRLNEFKFIIVFSKLDFNQMQEFLANQRIPNDCTVVHINCRNEVIGTQEVVPRSGRSVAANHHIEYESDFDLLSGISTLFMSRAMPGIEVLLYRDSTILDLKFDAQLKCIVVFHIQRSFYGHFSRLKTDSQYLEYLEQLIHDCNNNNTVAFGGVTVDRLASAQTTHSDRDII</sequence>
<dbReference type="AlphaFoldDB" id="A0A7R9KJ49"/>